<dbReference type="InterPro" id="IPR043777">
    <property type="entry name" value="DUF5719"/>
</dbReference>
<dbReference type="AlphaFoldDB" id="A0A6J7P4I5"/>
<gene>
    <name evidence="1" type="ORF">UFOPK2837_00037</name>
    <name evidence="2" type="ORF">UFOPK4065_00071</name>
    <name evidence="3" type="ORF">UFOPK4319_00027</name>
</gene>
<evidence type="ECO:0000313" key="1">
    <source>
        <dbReference type="EMBL" id="CAB4741666.1"/>
    </source>
</evidence>
<accession>A0A6J7P4I5</accession>
<sequence length="436" mass="46104">MKFKNSFISLGILLFSFIAATILGATVSSKGYSETYPAVVCPPTLPGLSSAISLSSKKTRYQRLSNRSSQTVPFNVLRYPVIKDSLVITSQGVTPVDWQSRSGSWAGAVLCTGPEQTQWFVGGRSDVTSRGRLIVVNSGLSNAIVDVQAFSEKGKQPLKSLNVKSKSYAVVSLDTLATGDRDLVVHVVPRSGRINAFMVDEQGAGLKALGGDVVNSFANARKVLVIPAVPNQRGKGKTKSVSSHTLRIMTTSESGASFTAEVLSSDGRFIPVGFSSRALAAGKVIELSLAPKISTSSFALRITSDQPVVAAVSSTVTTNSHRDFVWSTPVEPLEPMKIAITGLSPLVVVAGDAIAVKVEVTLINGKTVHATIKGSDIATWRAPASARSLTILQTSKDTFASALVISINGYGYFPITPGSSLTRVEIPHSNIRVLNP</sequence>
<evidence type="ECO:0000313" key="3">
    <source>
        <dbReference type="EMBL" id="CAB5050782.1"/>
    </source>
</evidence>
<reference evidence="2" key="1">
    <citation type="submission" date="2020-05" db="EMBL/GenBank/DDBJ databases">
        <authorList>
            <person name="Chiriac C."/>
            <person name="Salcher M."/>
            <person name="Ghai R."/>
            <person name="Kavagutti S V."/>
        </authorList>
    </citation>
    <scope>NUCLEOTIDE SEQUENCE</scope>
</reference>
<dbReference type="EMBL" id="CAFBPE010000002">
    <property type="protein sequence ID" value="CAB4998109.1"/>
    <property type="molecule type" value="Genomic_DNA"/>
</dbReference>
<protein>
    <submittedName>
        <fullName evidence="2">Unannotated protein</fullName>
    </submittedName>
</protein>
<name>A0A6J7P4I5_9ZZZZ</name>
<proteinExistence type="predicted"/>
<dbReference type="Pfam" id="PF18986">
    <property type="entry name" value="DUF5719"/>
    <property type="match status" value="1"/>
</dbReference>
<dbReference type="EMBL" id="CAFBQN010000001">
    <property type="protein sequence ID" value="CAB5050782.1"/>
    <property type="molecule type" value="Genomic_DNA"/>
</dbReference>
<dbReference type="EMBL" id="CAEZZF010000001">
    <property type="protein sequence ID" value="CAB4741666.1"/>
    <property type="molecule type" value="Genomic_DNA"/>
</dbReference>
<evidence type="ECO:0000313" key="2">
    <source>
        <dbReference type="EMBL" id="CAB4998109.1"/>
    </source>
</evidence>
<organism evidence="2">
    <name type="scientific">freshwater metagenome</name>
    <dbReference type="NCBI Taxonomy" id="449393"/>
    <lineage>
        <taxon>unclassified sequences</taxon>
        <taxon>metagenomes</taxon>
        <taxon>ecological metagenomes</taxon>
    </lineage>
</organism>